<comment type="caution">
    <text evidence="1">The sequence shown here is derived from an EMBL/GenBank/DDBJ whole genome shotgun (WGS) entry which is preliminary data.</text>
</comment>
<dbReference type="STRING" id="1801735.A2645_00110"/>
<accession>A0A1F6UVS3</accession>
<sequence length="215" mass="24746">MHLGPEKFEIVPTESLETSLKRELLGKVQKVADIEEERDVVAKIADKQKIDLLNAAFLREKDRQNSDPINPNSPFANFTRLNVIELLDLPNDEDLKFYTAVSDSNNKTVLERDFSIDAFLELNREKAESIIIPINLTTKIKENSKAIVFDLPKDFPLHGYFKRNKFAGLEPDEEKLFFKYVNSLANEVTRRIKYIIEITENEEKLKSGETNSRTG</sequence>
<dbReference type="EMBL" id="MFTL01000019">
    <property type="protein sequence ID" value="OGI61418.1"/>
    <property type="molecule type" value="Genomic_DNA"/>
</dbReference>
<evidence type="ECO:0000313" key="2">
    <source>
        <dbReference type="Proteomes" id="UP000182253"/>
    </source>
</evidence>
<dbReference type="AlphaFoldDB" id="A0A1F6UVS3"/>
<protein>
    <submittedName>
        <fullName evidence="1">Uncharacterized protein</fullName>
    </submittedName>
</protein>
<dbReference type="Proteomes" id="UP000182253">
    <property type="component" value="Unassembled WGS sequence"/>
</dbReference>
<proteinExistence type="predicted"/>
<reference evidence="1 2" key="1">
    <citation type="journal article" date="2016" name="Nat. Commun.">
        <title>Thousands of microbial genomes shed light on interconnected biogeochemical processes in an aquifer system.</title>
        <authorList>
            <person name="Anantharaman K."/>
            <person name="Brown C.T."/>
            <person name="Hug L.A."/>
            <person name="Sharon I."/>
            <person name="Castelle C.J."/>
            <person name="Probst A.J."/>
            <person name="Thomas B.C."/>
            <person name="Singh A."/>
            <person name="Wilkins M.J."/>
            <person name="Karaoz U."/>
            <person name="Brodie E.L."/>
            <person name="Williams K.H."/>
            <person name="Hubbard S.S."/>
            <person name="Banfield J.F."/>
        </authorList>
    </citation>
    <scope>NUCLEOTIDE SEQUENCE [LARGE SCALE GENOMIC DNA]</scope>
</reference>
<gene>
    <name evidence="1" type="ORF">A2645_00110</name>
</gene>
<name>A0A1F6UVS3_9BACT</name>
<evidence type="ECO:0000313" key="1">
    <source>
        <dbReference type="EMBL" id="OGI61418.1"/>
    </source>
</evidence>
<organism evidence="1 2">
    <name type="scientific">Candidatus Nomurabacteria bacterium RIFCSPHIGHO2_01_FULL_39_9</name>
    <dbReference type="NCBI Taxonomy" id="1801735"/>
    <lineage>
        <taxon>Bacteria</taxon>
        <taxon>Candidatus Nomuraibacteriota</taxon>
    </lineage>
</organism>